<dbReference type="RefSeq" id="WP_338392782.1">
    <property type="nucleotide sequence ID" value="NZ_AP025314.1"/>
</dbReference>
<accession>A0AAU9CM42</accession>
<reference evidence="1 2" key="1">
    <citation type="submission" date="2021-12" db="EMBL/GenBank/DDBJ databases">
        <title>Genome sequencing of bacteria with rrn-lacking chromosome and rrn-plasmid.</title>
        <authorList>
            <person name="Anda M."/>
            <person name="Iwasaki W."/>
        </authorList>
    </citation>
    <scope>NUCLEOTIDE SEQUENCE [LARGE SCALE GENOMIC DNA]</scope>
    <source>
        <strain evidence="1 2">DSM 100852</strain>
    </source>
</reference>
<evidence type="ECO:0000313" key="1">
    <source>
        <dbReference type="EMBL" id="BDD11278.1"/>
    </source>
</evidence>
<evidence type="ECO:0000313" key="2">
    <source>
        <dbReference type="Proteomes" id="UP001348817"/>
    </source>
</evidence>
<organism evidence="1 2">
    <name type="scientific">Fulvitalea axinellae</name>
    <dbReference type="NCBI Taxonomy" id="1182444"/>
    <lineage>
        <taxon>Bacteria</taxon>
        <taxon>Pseudomonadati</taxon>
        <taxon>Bacteroidota</taxon>
        <taxon>Cytophagia</taxon>
        <taxon>Cytophagales</taxon>
        <taxon>Persicobacteraceae</taxon>
        <taxon>Fulvitalea</taxon>
    </lineage>
</organism>
<dbReference type="InterPro" id="IPR014710">
    <property type="entry name" value="RmlC-like_jellyroll"/>
</dbReference>
<dbReference type="KEGG" id="fax:FUAX_37100"/>
<name>A0AAU9CM42_9BACT</name>
<evidence type="ECO:0008006" key="3">
    <source>
        <dbReference type="Google" id="ProtNLM"/>
    </source>
</evidence>
<dbReference type="PROSITE" id="PS51257">
    <property type="entry name" value="PROKAR_LIPOPROTEIN"/>
    <property type="match status" value="1"/>
</dbReference>
<dbReference type="Gene3D" id="2.60.120.10">
    <property type="entry name" value="Jelly Rolls"/>
    <property type="match status" value="1"/>
</dbReference>
<protein>
    <recommendedName>
        <fullName evidence="3">D-lyxose ketol-isomerase</fullName>
    </recommendedName>
</protein>
<dbReference type="Proteomes" id="UP001348817">
    <property type="component" value="Chromosome"/>
</dbReference>
<keyword evidence="2" id="KW-1185">Reference proteome</keyword>
<proteinExistence type="predicted"/>
<dbReference type="AlphaFoldDB" id="A0AAU9CM42"/>
<dbReference type="EMBL" id="AP025314">
    <property type="protein sequence ID" value="BDD11278.1"/>
    <property type="molecule type" value="Genomic_DNA"/>
</dbReference>
<gene>
    <name evidence="1" type="ORF">FUAX_37100</name>
</gene>
<sequence>MKRRDILKTAALGTAGVLSGVACAPEKKQETVKAEVLTPAKPATLPTYGNDHFYENGKLSAKKTLDAYLEMMEFYNYPVDKFLRENMFISDFSLGDFANAGMCGVFWHNSLEHNYFAHEIYLLPGQMIVEHCHLPTKIAKAKMETWQVRHGSIYTFSDDEETKDLKVKLPESQQPHITARHCVEVKRGEMATLNRLEAKHFMMAGPQGAIVSEYASYHDNDGLKFTNPNVVFNNVLS</sequence>